<dbReference type="KEGG" id="epa:114575774"/>
<accession>A0A913YPL6</accession>
<feature type="domain" description="Tc1-like transposase DDE" evidence="1">
    <location>
        <begin position="180"/>
        <end position="306"/>
    </location>
</feature>
<name>A0A913YPL6_EXADI</name>
<dbReference type="SUPFAM" id="SSF46689">
    <property type="entry name" value="Homeodomain-like"/>
    <property type="match status" value="1"/>
</dbReference>
<evidence type="ECO:0000259" key="1">
    <source>
        <dbReference type="Pfam" id="PF13358"/>
    </source>
</evidence>
<sequence>MRRKITPLQKAYALVQLETGNYSIRQVARKTRISKSSVHRISKDRSNLLHNNGVSKVKRKPGRKPKINERQKRMLLRSIKRLRQRNVNFTSTDLLRDAGLDPAIASRRTITRYLNSWGYFFMQSRKKGLLTDKDKKLRLKHAKAMRGILKEWPDYYTQHISFYLDGVSFVHKYNPMLEATKPKARVWRKKGEGLNITAKGSKELAGGRRFHLIVAVAYEKGVVLCEPYEQMNAQFFSTFVKDHFNLTFAKAGPKANQSRIFVMDNDPSQTSIMSMQAIHDIEADFHRLPSRSQDLNPPENVFHIVKVFDP</sequence>
<dbReference type="InterPro" id="IPR009057">
    <property type="entry name" value="Homeodomain-like_sf"/>
</dbReference>
<dbReference type="Proteomes" id="UP000887567">
    <property type="component" value="Unplaced"/>
</dbReference>
<dbReference type="InterPro" id="IPR036397">
    <property type="entry name" value="RNaseH_sf"/>
</dbReference>
<protein>
    <recommendedName>
        <fullName evidence="1">Tc1-like transposase DDE domain-containing protein</fullName>
    </recommendedName>
</protein>
<dbReference type="OMA" id="PCRRATI"/>
<organism evidence="2 3">
    <name type="scientific">Exaiptasia diaphana</name>
    <name type="common">Tropical sea anemone</name>
    <name type="synonym">Aiptasia pulchella</name>
    <dbReference type="NCBI Taxonomy" id="2652724"/>
    <lineage>
        <taxon>Eukaryota</taxon>
        <taxon>Metazoa</taxon>
        <taxon>Cnidaria</taxon>
        <taxon>Anthozoa</taxon>
        <taxon>Hexacorallia</taxon>
        <taxon>Actiniaria</taxon>
        <taxon>Aiptasiidae</taxon>
        <taxon>Exaiptasia</taxon>
    </lineage>
</organism>
<evidence type="ECO:0000313" key="3">
    <source>
        <dbReference type="Proteomes" id="UP000887567"/>
    </source>
</evidence>
<dbReference type="OrthoDB" id="5970360at2759"/>
<dbReference type="RefSeq" id="XP_028517089.1">
    <property type="nucleotide sequence ID" value="XM_028661288.1"/>
</dbReference>
<proteinExistence type="predicted"/>
<dbReference type="Gene3D" id="3.30.420.10">
    <property type="entry name" value="Ribonuclease H-like superfamily/Ribonuclease H"/>
    <property type="match status" value="1"/>
</dbReference>
<dbReference type="Pfam" id="PF13358">
    <property type="entry name" value="DDE_3"/>
    <property type="match status" value="1"/>
</dbReference>
<evidence type="ECO:0000313" key="2">
    <source>
        <dbReference type="EnsemblMetazoa" id="XP_028517089.1"/>
    </source>
</evidence>
<dbReference type="EnsemblMetazoa" id="XM_028661288.1">
    <property type="protein sequence ID" value="XP_028517089.1"/>
    <property type="gene ID" value="LOC114575774"/>
</dbReference>
<dbReference type="AlphaFoldDB" id="A0A913YPL6"/>
<dbReference type="InterPro" id="IPR038717">
    <property type="entry name" value="Tc1-like_DDE_dom"/>
</dbReference>
<dbReference type="GO" id="GO:0003676">
    <property type="term" value="F:nucleic acid binding"/>
    <property type="evidence" value="ECO:0007669"/>
    <property type="project" value="InterPro"/>
</dbReference>
<keyword evidence="3" id="KW-1185">Reference proteome</keyword>
<dbReference type="GeneID" id="114575774"/>
<reference evidence="2" key="1">
    <citation type="submission" date="2022-11" db="UniProtKB">
        <authorList>
            <consortium name="EnsemblMetazoa"/>
        </authorList>
    </citation>
    <scope>IDENTIFICATION</scope>
</reference>